<reference evidence="4" key="1">
    <citation type="submission" date="2022-03" db="EMBL/GenBank/DDBJ databases">
        <title>Fererhizobium litorale gen. nov., sp. nov., isolated from sandy sediments of the Sea of Japan seashore.</title>
        <authorList>
            <person name="Romanenko L."/>
            <person name="Kurilenko V."/>
            <person name="Otstavnykh N."/>
            <person name="Svetashev V."/>
            <person name="Tekutyeva L."/>
            <person name="Isaeva M."/>
            <person name="Mikhailov V."/>
        </authorList>
    </citation>
    <scope>NUCLEOTIDE SEQUENCE</scope>
    <source>
        <strain evidence="4">KMM 9576</strain>
    </source>
</reference>
<protein>
    <submittedName>
        <fullName evidence="4">Class I SAM-dependent methyltransferase</fullName>
    </submittedName>
</protein>
<evidence type="ECO:0000256" key="1">
    <source>
        <dbReference type="ARBA" id="ARBA00022603"/>
    </source>
</evidence>
<feature type="domain" description="Methyltransferase" evidence="3">
    <location>
        <begin position="47"/>
        <end position="141"/>
    </location>
</feature>
<name>A0AAE3U278_9HYPH</name>
<evidence type="ECO:0000259" key="3">
    <source>
        <dbReference type="Pfam" id="PF13649"/>
    </source>
</evidence>
<dbReference type="InterPro" id="IPR029063">
    <property type="entry name" value="SAM-dependent_MTases_sf"/>
</dbReference>
<dbReference type="InterPro" id="IPR041698">
    <property type="entry name" value="Methyltransf_25"/>
</dbReference>
<dbReference type="PANTHER" id="PTHR43861:SF1">
    <property type="entry name" value="TRANS-ACONITATE 2-METHYLTRANSFERASE"/>
    <property type="match status" value="1"/>
</dbReference>
<evidence type="ECO:0000313" key="4">
    <source>
        <dbReference type="EMBL" id="MDI7921088.1"/>
    </source>
</evidence>
<organism evidence="4 5">
    <name type="scientific">Ferirhizobium litorale</name>
    <dbReference type="NCBI Taxonomy" id="2927786"/>
    <lineage>
        <taxon>Bacteria</taxon>
        <taxon>Pseudomonadati</taxon>
        <taxon>Pseudomonadota</taxon>
        <taxon>Alphaproteobacteria</taxon>
        <taxon>Hyphomicrobiales</taxon>
        <taxon>Rhizobiaceae</taxon>
        <taxon>Ferirhizobium</taxon>
    </lineage>
</organism>
<gene>
    <name evidence="4" type="ORF">MRS75_03200</name>
</gene>
<dbReference type="RefSeq" id="WP_311785240.1">
    <property type="nucleotide sequence ID" value="NZ_JALDYY010000001.1"/>
</dbReference>
<dbReference type="GO" id="GO:0008168">
    <property type="term" value="F:methyltransferase activity"/>
    <property type="evidence" value="ECO:0007669"/>
    <property type="project" value="UniProtKB-KW"/>
</dbReference>
<proteinExistence type="predicted"/>
<keyword evidence="1 4" id="KW-0489">Methyltransferase</keyword>
<dbReference type="CDD" id="cd02440">
    <property type="entry name" value="AdoMet_MTases"/>
    <property type="match status" value="1"/>
</dbReference>
<evidence type="ECO:0000313" key="5">
    <source>
        <dbReference type="Proteomes" id="UP001161580"/>
    </source>
</evidence>
<dbReference type="Pfam" id="PF13649">
    <property type="entry name" value="Methyltransf_25"/>
    <property type="match status" value="1"/>
</dbReference>
<dbReference type="AlphaFoldDB" id="A0AAE3U278"/>
<sequence>MAEFDRQTHWENIYSLKDEQQLSWYEAAPGISLDLIRRAGVGRAACVLDVGGGLSHLVDALVAAGQAHVTVLDLSPTALKKASARLSGPANVSWVAADVTEWVPDRIYDVWHDRAALHFLTAEEDQAAYTAVMDKALGSGGIAIIGTYAPDGPQKCSGLEVSHHNADSLQAILGEGYKLLSTQPHEHVTPWGATQKFQFSMFQKNSG</sequence>
<dbReference type="PANTHER" id="PTHR43861">
    <property type="entry name" value="TRANS-ACONITATE 2-METHYLTRANSFERASE-RELATED"/>
    <property type="match status" value="1"/>
</dbReference>
<dbReference type="EMBL" id="JALDYZ010000001">
    <property type="protein sequence ID" value="MDI7921088.1"/>
    <property type="molecule type" value="Genomic_DNA"/>
</dbReference>
<keyword evidence="5" id="KW-1185">Reference proteome</keyword>
<accession>A0AAE3U278</accession>
<keyword evidence="2" id="KW-0808">Transferase</keyword>
<evidence type="ECO:0000256" key="2">
    <source>
        <dbReference type="ARBA" id="ARBA00022679"/>
    </source>
</evidence>
<dbReference type="Proteomes" id="UP001161580">
    <property type="component" value="Unassembled WGS sequence"/>
</dbReference>
<dbReference type="Gene3D" id="3.40.50.150">
    <property type="entry name" value="Vaccinia Virus protein VP39"/>
    <property type="match status" value="1"/>
</dbReference>
<dbReference type="GO" id="GO:0032259">
    <property type="term" value="P:methylation"/>
    <property type="evidence" value="ECO:0007669"/>
    <property type="project" value="UniProtKB-KW"/>
</dbReference>
<comment type="caution">
    <text evidence="4">The sequence shown here is derived from an EMBL/GenBank/DDBJ whole genome shotgun (WGS) entry which is preliminary data.</text>
</comment>
<dbReference type="SUPFAM" id="SSF53335">
    <property type="entry name" value="S-adenosyl-L-methionine-dependent methyltransferases"/>
    <property type="match status" value="1"/>
</dbReference>